<proteinExistence type="predicted"/>
<dbReference type="Proteomes" id="UP001487740">
    <property type="component" value="Unassembled WGS sequence"/>
</dbReference>
<gene>
    <name evidence="1" type="ORF">O3P69_003409</name>
</gene>
<evidence type="ECO:0000313" key="1">
    <source>
        <dbReference type="EMBL" id="KAK8399269.1"/>
    </source>
</evidence>
<accession>A0AAW0UGJ8</accession>
<reference evidence="1 2" key="1">
    <citation type="submission" date="2023-03" db="EMBL/GenBank/DDBJ databases">
        <title>High-quality genome of Scylla paramamosain provides insights in environmental adaptation.</title>
        <authorList>
            <person name="Zhang L."/>
        </authorList>
    </citation>
    <scope>NUCLEOTIDE SEQUENCE [LARGE SCALE GENOMIC DNA]</scope>
    <source>
        <strain evidence="1">LZ_2023a</strain>
        <tissue evidence="1">Muscle</tissue>
    </source>
</reference>
<dbReference type="SMART" id="SM00718">
    <property type="entry name" value="DM4_12"/>
    <property type="match status" value="1"/>
</dbReference>
<evidence type="ECO:0000313" key="2">
    <source>
        <dbReference type="Proteomes" id="UP001487740"/>
    </source>
</evidence>
<dbReference type="EMBL" id="JARAKH010000011">
    <property type="protein sequence ID" value="KAK8399269.1"/>
    <property type="molecule type" value="Genomic_DNA"/>
</dbReference>
<sequence>MVVGGDGRTVEQQGETIIRRRRSCWNAGFGAAQSASLPVTSQPVSVSPDAVGGRRAVVTISTPRETPGGSAMHVAATVCVWACVWAVAAGDICDRRDRRTERRWKGDIGDLNTAPGGPRDRLQLHHRVRRFLSFPTGSVLTVTPKLTIPFVDELDGYITGAQLYAFPIDLQLPNGTLRLRTNYEYEYDEEQEEYSYMPMSQSTYSSYATHSRYARAIDHQRAAGFNFLQELMDAAGVEGRQCVLRAVCEVAERPVEHLGLTGELINLFFSAGYGAGSPEVREYVAAEEAGRQQGDCESLFPACPYHLASMAQSALAYFHQGLATAGDAPVNLFT</sequence>
<dbReference type="AlphaFoldDB" id="A0AAW0UGJ8"/>
<dbReference type="PANTHER" id="PTHR21398">
    <property type="entry name" value="AGAP007094-PA"/>
    <property type="match status" value="1"/>
</dbReference>
<organism evidence="1 2">
    <name type="scientific">Scylla paramamosain</name>
    <name type="common">Mud crab</name>
    <dbReference type="NCBI Taxonomy" id="85552"/>
    <lineage>
        <taxon>Eukaryota</taxon>
        <taxon>Metazoa</taxon>
        <taxon>Ecdysozoa</taxon>
        <taxon>Arthropoda</taxon>
        <taxon>Crustacea</taxon>
        <taxon>Multicrustacea</taxon>
        <taxon>Malacostraca</taxon>
        <taxon>Eumalacostraca</taxon>
        <taxon>Eucarida</taxon>
        <taxon>Decapoda</taxon>
        <taxon>Pleocyemata</taxon>
        <taxon>Brachyura</taxon>
        <taxon>Eubrachyura</taxon>
        <taxon>Portunoidea</taxon>
        <taxon>Portunidae</taxon>
        <taxon>Portuninae</taxon>
        <taxon>Scylla</taxon>
    </lineage>
</organism>
<name>A0AAW0UGJ8_SCYPA</name>
<protein>
    <submittedName>
        <fullName evidence="1">Uncharacterized protein</fullName>
    </submittedName>
</protein>
<dbReference type="Pfam" id="PF07841">
    <property type="entry name" value="DM4_12"/>
    <property type="match status" value="1"/>
</dbReference>
<keyword evidence="2" id="KW-1185">Reference proteome</keyword>
<comment type="caution">
    <text evidence="1">The sequence shown here is derived from an EMBL/GenBank/DDBJ whole genome shotgun (WGS) entry which is preliminary data.</text>
</comment>
<dbReference type="PANTHER" id="PTHR21398:SF6">
    <property type="entry name" value="AGAP007094-PA"/>
    <property type="match status" value="1"/>
</dbReference>
<dbReference type="InterPro" id="IPR006631">
    <property type="entry name" value="DM4_12"/>
</dbReference>